<dbReference type="PANTHER" id="PTHR42788">
    <property type="entry name" value="TAURINE IMPORT ATP-BINDING PROTEIN-RELATED"/>
    <property type="match status" value="1"/>
</dbReference>
<keyword evidence="3 5" id="KW-0067">ATP-binding</keyword>
<dbReference type="AlphaFoldDB" id="A0A810QDM7"/>
<dbReference type="InterPro" id="IPR027417">
    <property type="entry name" value="P-loop_NTPase"/>
</dbReference>
<dbReference type="EMBL" id="AP023420">
    <property type="protein sequence ID" value="BCK84312.1"/>
    <property type="molecule type" value="Genomic_DNA"/>
</dbReference>
<proteinExistence type="predicted"/>
<dbReference type="GO" id="GO:0005524">
    <property type="term" value="F:ATP binding"/>
    <property type="evidence" value="ECO:0007669"/>
    <property type="project" value="UniProtKB-KW"/>
</dbReference>
<dbReference type="KEGG" id="pfaa:MM59RIKEN_16310"/>
<gene>
    <name evidence="5" type="ORF">MM59RIKEN_16310</name>
</gene>
<organism evidence="5 6">
    <name type="scientific">Pusillibacter faecalis</name>
    <dbReference type="NCBI Taxonomy" id="2714358"/>
    <lineage>
        <taxon>Bacteria</taxon>
        <taxon>Bacillati</taxon>
        <taxon>Bacillota</taxon>
        <taxon>Clostridia</taxon>
        <taxon>Eubacteriales</taxon>
        <taxon>Oscillospiraceae</taxon>
        <taxon>Pusillibacter</taxon>
    </lineage>
</organism>
<dbReference type="GO" id="GO:0016887">
    <property type="term" value="F:ATP hydrolysis activity"/>
    <property type="evidence" value="ECO:0007669"/>
    <property type="project" value="InterPro"/>
</dbReference>
<dbReference type="InterPro" id="IPR003439">
    <property type="entry name" value="ABC_transporter-like_ATP-bd"/>
</dbReference>
<dbReference type="PROSITE" id="PS50893">
    <property type="entry name" value="ABC_TRANSPORTER_2"/>
    <property type="match status" value="1"/>
</dbReference>
<dbReference type="Gene3D" id="3.40.50.300">
    <property type="entry name" value="P-loop containing nucleotide triphosphate hydrolases"/>
    <property type="match status" value="1"/>
</dbReference>
<dbReference type="SUPFAM" id="SSF52540">
    <property type="entry name" value="P-loop containing nucleoside triphosphate hydrolases"/>
    <property type="match status" value="1"/>
</dbReference>
<dbReference type="Proteomes" id="UP000679848">
    <property type="component" value="Chromosome"/>
</dbReference>
<evidence type="ECO:0000256" key="2">
    <source>
        <dbReference type="ARBA" id="ARBA00022741"/>
    </source>
</evidence>
<evidence type="ECO:0000259" key="4">
    <source>
        <dbReference type="PROSITE" id="PS50893"/>
    </source>
</evidence>
<dbReference type="InterPro" id="IPR050166">
    <property type="entry name" value="ABC_transporter_ATP-bind"/>
</dbReference>
<dbReference type="Pfam" id="PF00005">
    <property type="entry name" value="ABC_tran"/>
    <property type="match status" value="1"/>
</dbReference>
<sequence length="247" mass="28716">MSEQIKVRVEHLTKSFGNLLVLDDISFDVKEGEFLCIVGPTGCGKTTFLNSLTKLYSIDQGRITLNGEAINPRRQNIAYIFQEYSTMEWLTVEENIGYGLRIKHIDKAEIQRRVQDVMEMVGLTKYARFYPGQLSASMLQRVVIARAFAVQPELLLMDEPYGQLDLQLKYHLEDELIRLWQKTHTTVIFITHNIEEAVYLSDRILVLTNKPTKIKQSLSNDLPRPRKVSEPEFIKLRNEVTDLIKWW</sequence>
<keyword evidence="2" id="KW-0547">Nucleotide-binding</keyword>
<keyword evidence="6" id="KW-1185">Reference proteome</keyword>
<protein>
    <submittedName>
        <fullName evidence="5">Nitrate ABC transporter ATP-binding protein</fullName>
    </submittedName>
</protein>
<keyword evidence="1" id="KW-0813">Transport</keyword>
<evidence type="ECO:0000256" key="3">
    <source>
        <dbReference type="ARBA" id="ARBA00022840"/>
    </source>
</evidence>
<reference evidence="5" key="1">
    <citation type="submission" date="2020-09" db="EMBL/GenBank/DDBJ databases">
        <title>New species isolated from human feces.</title>
        <authorList>
            <person name="Kitahara M."/>
            <person name="Shigeno Y."/>
            <person name="Shime M."/>
            <person name="Matsumoto Y."/>
            <person name="Nakamura S."/>
            <person name="Motooka D."/>
            <person name="Fukuoka S."/>
            <person name="Nishikawa H."/>
            <person name="Benno Y."/>
        </authorList>
    </citation>
    <scope>NUCLEOTIDE SEQUENCE</scope>
    <source>
        <strain evidence="5">MM59</strain>
    </source>
</reference>
<dbReference type="PANTHER" id="PTHR42788:SF13">
    <property type="entry name" value="ALIPHATIC SULFONATES IMPORT ATP-BINDING PROTEIN SSUB"/>
    <property type="match status" value="1"/>
</dbReference>
<evidence type="ECO:0000313" key="6">
    <source>
        <dbReference type="Proteomes" id="UP000679848"/>
    </source>
</evidence>
<name>A0A810QDM7_9FIRM</name>
<dbReference type="RefSeq" id="WP_187032713.1">
    <property type="nucleotide sequence ID" value="NZ_AP023420.1"/>
</dbReference>
<evidence type="ECO:0000256" key="1">
    <source>
        <dbReference type="ARBA" id="ARBA00022448"/>
    </source>
</evidence>
<dbReference type="InterPro" id="IPR003593">
    <property type="entry name" value="AAA+_ATPase"/>
</dbReference>
<dbReference type="CDD" id="cd03293">
    <property type="entry name" value="ABC_NrtD_SsuB_transporters"/>
    <property type="match status" value="1"/>
</dbReference>
<evidence type="ECO:0000313" key="5">
    <source>
        <dbReference type="EMBL" id="BCK84312.1"/>
    </source>
</evidence>
<dbReference type="SMART" id="SM00382">
    <property type="entry name" value="AAA"/>
    <property type="match status" value="1"/>
</dbReference>
<accession>A0A810QDM7</accession>
<feature type="domain" description="ABC transporter" evidence="4">
    <location>
        <begin position="7"/>
        <end position="234"/>
    </location>
</feature>